<evidence type="ECO:0000256" key="1">
    <source>
        <dbReference type="ARBA" id="ARBA00004173"/>
    </source>
</evidence>
<organism evidence="18 19">
    <name type="scientific">Coilia grayii</name>
    <name type="common">Gray's grenadier anchovy</name>
    <dbReference type="NCBI Taxonomy" id="363190"/>
    <lineage>
        <taxon>Eukaryota</taxon>
        <taxon>Metazoa</taxon>
        <taxon>Chordata</taxon>
        <taxon>Craniata</taxon>
        <taxon>Vertebrata</taxon>
        <taxon>Euteleostomi</taxon>
        <taxon>Actinopterygii</taxon>
        <taxon>Neopterygii</taxon>
        <taxon>Teleostei</taxon>
        <taxon>Clupei</taxon>
        <taxon>Clupeiformes</taxon>
        <taxon>Clupeoidei</taxon>
        <taxon>Engraulidae</taxon>
        <taxon>Coilinae</taxon>
        <taxon>Coilia</taxon>
    </lineage>
</organism>
<evidence type="ECO:0000313" key="18">
    <source>
        <dbReference type="EMBL" id="KAL2080364.1"/>
    </source>
</evidence>
<evidence type="ECO:0000259" key="17">
    <source>
        <dbReference type="Pfam" id="PF08264"/>
    </source>
</evidence>
<evidence type="ECO:0000313" key="19">
    <source>
        <dbReference type="Proteomes" id="UP001591681"/>
    </source>
</evidence>
<keyword evidence="5 15" id="KW-0547">Nucleotide-binding</keyword>
<evidence type="ECO:0000256" key="5">
    <source>
        <dbReference type="ARBA" id="ARBA00022741"/>
    </source>
</evidence>
<dbReference type="EMBL" id="JBHFQA010000021">
    <property type="protein sequence ID" value="KAL2080364.1"/>
    <property type="molecule type" value="Genomic_DNA"/>
</dbReference>
<reference evidence="18 19" key="1">
    <citation type="submission" date="2024-09" db="EMBL/GenBank/DDBJ databases">
        <title>A chromosome-level genome assembly of Gray's grenadier anchovy, Coilia grayii.</title>
        <authorList>
            <person name="Fu Z."/>
        </authorList>
    </citation>
    <scope>NUCLEOTIDE SEQUENCE [LARGE SCALE GENOMIC DNA]</scope>
    <source>
        <strain evidence="18">G4</strain>
        <tissue evidence="18">Muscle</tissue>
    </source>
</reference>
<comment type="function">
    <text evidence="13">Catalyzes the attachment of valine to tRNA(Val) in a two-step reaction: valine is first activated by ATP to form Val-AMP and then transferred to the acceptor end of tRNA(Val).</text>
</comment>
<dbReference type="NCBIfam" id="TIGR00422">
    <property type="entry name" value="valS"/>
    <property type="match status" value="1"/>
</dbReference>
<keyword evidence="6 15" id="KW-0067">ATP-binding</keyword>
<dbReference type="InterPro" id="IPR014729">
    <property type="entry name" value="Rossmann-like_a/b/a_fold"/>
</dbReference>
<evidence type="ECO:0000256" key="10">
    <source>
        <dbReference type="ARBA" id="ARBA00023146"/>
    </source>
</evidence>
<dbReference type="CDD" id="cd07962">
    <property type="entry name" value="Anticodon_Ia_Val"/>
    <property type="match status" value="1"/>
</dbReference>
<name>A0ABD1J0H1_9TELE</name>
<comment type="subcellular location">
    <subcellularLocation>
        <location evidence="1">Mitochondrion</location>
    </subcellularLocation>
</comment>
<dbReference type="SUPFAM" id="SSF50677">
    <property type="entry name" value="ValRS/IleRS/LeuRS editing domain"/>
    <property type="match status" value="1"/>
</dbReference>
<evidence type="ECO:0000256" key="8">
    <source>
        <dbReference type="ARBA" id="ARBA00022946"/>
    </source>
</evidence>
<dbReference type="AlphaFoldDB" id="A0ABD1J0H1"/>
<dbReference type="PROSITE" id="PS00178">
    <property type="entry name" value="AA_TRNA_LIGASE_I"/>
    <property type="match status" value="1"/>
</dbReference>
<feature type="domain" description="Aminoacyl-tRNA synthetase class Ia" evidence="16">
    <location>
        <begin position="114"/>
        <end position="736"/>
    </location>
</feature>
<evidence type="ECO:0000256" key="7">
    <source>
        <dbReference type="ARBA" id="ARBA00022917"/>
    </source>
</evidence>
<dbReference type="InterPro" id="IPR002303">
    <property type="entry name" value="Valyl-tRNA_ligase"/>
</dbReference>
<gene>
    <name evidence="18" type="ORF">ACEWY4_024157</name>
</gene>
<dbReference type="GO" id="GO:0006412">
    <property type="term" value="P:translation"/>
    <property type="evidence" value="ECO:0007669"/>
    <property type="project" value="UniProtKB-KW"/>
</dbReference>
<dbReference type="InterPro" id="IPR009080">
    <property type="entry name" value="tRNAsynth_Ia_anticodon-bd"/>
</dbReference>
<dbReference type="InterPro" id="IPR033705">
    <property type="entry name" value="Anticodon_Ia_Val"/>
</dbReference>
<evidence type="ECO:0000256" key="6">
    <source>
        <dbReference type="ARBA" id="ARBA00022840"/>
    </source>
</evidence>
<comment type="caution">
    <text evidence="18">The sequence shown here is derived from an EMBL/GenBank/DDBJ whole genome shotgun (WGS) entry which is preliminary data.</text>
</comment>
<evidence type="ECO:0000256" key="11">
    <source>
        <dbReference type="ARBA" id="ARBA00029936"/>
    </source>
</evidence>
<dbReference type="GO" id="GO:0005524">
    <property type="term" value="F:ATP binding"/>
    <property type="evidence" value="ECO:0007669"/>
    <property type="project" value="UniProtKB-KW"/>
</dbReference>
<comment type="similarity">
    <text evidence="2 15">Belongs to the class-I aminoacyl-tRNA synthetase family.</text>
</comment>
<dbReference type="InterPro" id="IPR009008">
    <property type="entry name" value="Val/Leu/Ile-tRNA-synth_edit"/>
</dbReference>
<evidence type="ECO:0000256" key="14">
    <source>
        <dbReference type="ARBA" id="ARBA00047552"/>
    </source>
</evidence>
<evidence type="ECO:0000256" key="9">
    <source>
        <dbReference type="ARBA" id="ARBA00023128"/>
    </source>
</evidence>
<dbReference type="Gene3D" id="3.40.50.620">
    <property type="entry name" value="HUPs"/>
    <property type="match status" value="2"/>
</dbReference>
<dbReference type="FunFam" id="3.40.50.620:FF:000120">
    <property type="entry name" value="Valine--tRNA ligase, mitochondrial"/>
    <property type="match status" value="1"/>
</dbReference>
<dbReference type="InterPro" id="IPR013155">
    <property type="entry name" value="M/V/L/I-tRNA-synth_anticd-bd"/>
</dbReference>
<dbReference type="EC" id="6.1.1.9" evidence="3"/>
<dbReference type="InterPro" id="IPR001412">
    <property type="entry name" value="aa-tRNA-synth_I_CS"/>
</dbReference>
<dbReference type="SUPFAM" id="SSF52374">
    <property type="entry name" value="Nucleotidylyl transferase"/>
    <property type="match status" value="1"/>
</dbReference>
<evidence type="ECO:0000256" key="3">
    <source>
        <dbReference type="ARBA" id="ARBA00013169"/>
    </source>
</evidence>
<dbReference type="PRINTS" id="PR00986">
    <property type="entry name" value="TRNASYNTHVAL"/>
</dbReference>
<keyword evidence="19" id="KW-1185">Reference proteome</keyword>
<dbReference type="GO" id="GO:0004832">
    <property type="term" value="F:valine-tRNA ligase activity"/>
    <property type="evidence" value="ECO:0007669"/>
    <property type="project" value="UniProtKB-EC"/>
</dbReference>
<dbReference type="PANTHER" id="PTHR11946:SF71">
    <property type="entry name" value="VALINE--TRNA LIGASE, MITOCHONDRIAL"/>
    <property type="match status" value="1"/>
</dbReference>
<evidence type="ECO:0000256" key="2">
    <source>
        <dbReference type="ARBA" id="ARBA00005594"/>
    </source>
</evidence>
<dbReference type="Gene3D" id="3.90.740.10">
    <property type="entry name" value="Valyl/Leucyl/Isoleucyl-tRNA synthetase, editing domain"/>
    <property type="match status" value="2"/>
</dbReference>
<accession>A0ABD1J0H1</accession>
<evidence type="ECO:0000256" key="4">
    <source>
        <dbReference type="ARBA" id="ARBA00022598"/>
    </source>
</evidence>
<comment type="catalytic activity">
    <reaction evidence="14">
        <text>tRNA(Val) + L-valine + ATP = L-valyl-tRNA(Val) + AMP + diphosphate</text>
        <dbReference type="Rhea" id="RHEA:10704"/>
        <dbReference type="Rhea" id="RHEA-COMP:9672"/>
        <dbReference type="Rhea" id="RHEA-COMP:9708"/>
        <dbReference type="ChEBI" id="CHEBI:30616"/>
        <dbReference type="ChEBI" id="CHEBI:33019"/>
        <dbReference type="ChEBI" id="CHEBI:57762"/>
        <dbReference type="ChEBI" id="CHEBI:78442"/>
        <dbReference type="ChEBI" id="CHEBI:78537"/>
        <dbReference type="ChEBI" id="CHEBI:456215"/>
        <dbReference type="EC" id="6.1.1.9"/>
    </reaction>
</comment>
<dbReference type="PANTHER" id="PTHR11946">
    <property type="entry name" value="VALYL-TRNA SYNTHETASES"/>
    <property type="match status" value="1"/>
</dbReference>
<keyword evidence="7 15" id="KW-0648">Protein biosynthesis</keyword>
<dbReference type="Pfam" id="PF08264">
    <property type="entry name" value="Anticodon_1"/>
    <property type="match status" value="1"/>
</dbReference>
<dbReference type="CDD" id="cd00817">
    <property type="entry name" value="ValRS_core"/>
    <property type="match status" value="1"/>
</dbReference>
<dbReference type="FunFam" id="3.40.50.620:FF:000020">
    <property type="entry name" value="Valine--tRNA ligase, mitochondrial"/>
    <property type="match status" value="1"/>
</dbReference>
<keyword evidence="10 15" id="KW-0030">Aminoacyl-tRNA synthetase</keyword>
<feature type="domain" description="Methionyl/Valyl/Leucyl/Isoleucyl-tRNA synthetase anticodon-binding" evidence="17">
    <location>
        <begin position="781"/>
        <end position="947"/>
    </location>
</feature>
<evidence type="ECO:0000256" key="15">
    <source>
        <dbReference type="RuleBase" id="RU363035"/>
    </source>
</evidence>
<evidence type="ECO:0000259" key="16">
    <source>
        <dbReference type="Pfam" id="PF00133"/>
    </source>
</evidence>
<dbReference type="Proteomes" id="UP001591681">
    <property type="component" value="Unassembled WGS sequence"/>
</dbReference>
<sequence length="1094" mass="124217">MWNPMCSLPLGVRQSGAHKVWGVLGCRLYSQSSVKPPKIPIQNSSTALRPQAEKQRRKLKREKAILAKDVESEKVKWTQKEKIIYSASTTPGDKKDTNVPLPQAYSPEFVESCWYQWWEKEGFFTPEHHEKLPHAVNQTFSLCIPPPNVTGSLHLGHALTVAIEDTLSRWRRMQGYKVLWVPGCDHAGIATQSVVERSLLRKHGKHRQEYSREEFLQEVWNWKNDKGVEIYEQLRKLGASLDWTRACFTMDPSFSSAVTEAFVRLSDSGLIYRSEALVNWSCALESTISDIEVDSKQLTGRTLLSVPGYERQVEFGSIVTFAYPVEGQEAELCVSTTRPETMLGDVAVAVHPDDPRYTELHGKQCRHPFTDRLLPIIPDPSVDMQFGTGAVKITPAHDHADFLLGQRHDLPRLTVIGGDGLMTALCGNWLEGVKRFDARVRVLEALMEKKLFRGSKEHPMALPICSRSGDVIEPLLKRQWFVRCEEMAKKAIQAVDEGQLEIQPHLYTKTWKNWLSNISDWCISRQLWWGHQIPAYRVSLPHPSTQEEELWVWGRSEAEALECAAAKFGVTQSEISLTRDTDVLDTWFSSALFPFAMLGWPQQTPDLEQFYPNSILETGSDLIFFWVARMVMLGTELTGQLPFKQVLLHSLIRDKYGRKMSKSLGNVIDPLDVIHGITLKRLQEKVTEGNLDPRESVVAMEAQRKDFPQGIPECGTDALRFALCSYRTQGEDVSMSVSHVLSCRHFCNKMWQTVRFTLGVLQDSNEPIKPLDQISPVSCMDRWISSRMLSTVRKCNEGFHSYELHAVTAALHSFWLHNLCDVYLECVKPVLSPQATENNGSRVHAGIVLEMERHVARSLLYHCVCISLTLLNPIMPFITEELWQRLQLYSPEAIDHATSLCVQPYPQSSQLINWDFPQEEADFELAQEVIRVARSLRAQCHMTKEKPQLWVVCTPAQAQTLLPFFAPIKTLGRISGLHFHCPPQEGDVALSKSAPPPPEGCAVGVVDHTCHLHLDVQQHVAVDRQVASLLERKGRSLRKLEQLISRTTMPGFLEKVPEHVRLDMEQRCQVFCQVLGIILDHYQKSHSCIRAISS</sequence>
<dbReference type="InterPro" id="IPR002300">
    <property type="entry name" value="aa-tRNA-synth_Ia"/>
</dbReference>
<proteinExistence type="inferred from homology"/>
<dbReference type="SUPFAM" id="SSF47323">
    <property type="entry name" value="Anticodon-binding domain of a subclass of class I aminoacyl-tRNA synthetases"/>
    <property type="match status" value="1"/>
</dbReference>
<dbReference type="Gene3D" id="1.10.730.10">
    <property type="entry name" value="Isoleucyl-tRNA Synthetase, Domain 1"/>
    <property type="match status" value="1"/>
</dbReference>
<dbReference type="NCBIfam" id="NF004349">
    <property type="entry name" value="PRK05729.1"/>
    <property type="match status" value="1"/>
</dbReference>
<keyword evidence="4 15" id="KW-0436">Ligase</keyword>
<evidence type="ECO:0000256" key="12">
    <source>
        <dbReference type="ARBA" id="ARBA00040837"/>
    </source>
</evidence>
<keyword evidence="9" id="KW-0496">Mitochondrion</keyword>
<keyword evidence="8" id="KW-0809">Transit peptide</keyword>
<protein>
    <recommendedName>
        <fullName evidence="12">Valine--tRNA ligase, mitochondrial</fullName>
        <ecNumber evidence="3">6.1.1.9</ecNumber>
    </recommendedName>
    <alternativeName>
        <fullName evidence="11">Valyl-tRNA synthetase</fullName>
    </alternativeName>
</protein>
<dbReference type="Pfam" id="PF00133">
    <property type="entry name" value="tRNA-synt_1"/>
    <property type="match status" value="1"/>
</dbReference>
<evidence type="ECO:0000256" key="13">
    <source>
        <dbReference type="ARBA" id="ARBA00043854"/>
    </source>
</evidence>
<dbReference type="HAMAP" id="MF_02004">
    <property type="entry name" value="Val_tRNA_synth_type1"/>
    <property type="match status" value="1"/>
</dbReference>
<dbReference type="GO" id="GO:0005739">
    <property type="term" value="C:mitochondrion"/>
    <property type="evidence" value="ECO:0007669"/>
    <property type="project" value="UniProtKB-SubCell"/>
</dbReference>